<evidence type="ECO:0000313" key="3">
    <source>
        <dbReference type="EMBL" id="QCL10284.1"/>
    </source>
</evidence>
<dbReference type="SMART" id="SM00530">
    <property type="entry name" value="HTH_XRE"/>
    <property type="match status" value="1"/>
</dbReference>
<dbReference type="AlphaFoldDB" id="A0A7S5DQJ9"/>
<name>A0A7S5DQJ9_RHIRH</name>
<dbReference type="InterPro" id="IPR001387">
    <property type="entry name" value="Cro/C1-type_HTH"/>
</dbReference>
<keyword evidence="1" id="KW-0238">DNA-binding</keyword>
<dbReference type="RefSeq" id="WP_234916565.1">
    <property type="nucleotide sequence ID" value="NZ_MK318987.1"/>
</dbReference>
<evidence type="ECO:0000256" key="1">
    <source>
        <dbReference type="ARBA" id="ARBA00023125"/>
    </source>
</evidence>
<reference evidence="3" key="1">
    <citation type="submission" date="2018-12" db="EMBL/GenBank/DDBJ databases">
        <title>Three Rhizobium rhizogenes strains isolated from the same crown gall tumor carry diverse plasmids.</title>
        <authorList>
            <person name="Pulawska J."/>
            <person name="Kuzmanovic N."/>
        </authorList>
    </citation>
    <scope>NUCLEOTIDE SEQUENCE</scope>
    <source>
        <strain evidence="3">C6.5</strain>
        <plasmid evidence="3">pC6.5b</plasmid>
    </source>
</reference>
<proteinExistence type="predicted"/>
<feature type="domain" description="HTH cro/C1-type" evidence="2">
    <location>
        <begin position="26"/>
        <end position="80"/>
    </location>
</feature>
<evidence type="ECO:0000259" key="2">
    <source>
        <dbReference type="PROSITE" id="PS50943"/>
    </source>
</evidence>
<gene>
    <name evidence="3" type="ORF">pC6.5b_390</name>
</gene>
<dbReference type="Gene3D" id="1.10.260.40">
    <property type="entry name" value="lambda repressor-like DNA-binding domains"/>
    <property type="match status" value="1"/>
</dbReference>
<dbReference type="EMBL" id="MK318987">
    <property type="protein sequence ID" value="QCL10284.1"/>
    <property type="molecule type" value="Genomic_DNA"/>
</dbReference>
<organism evidence="3">
    <name type="scientific">Rhizobium rhizogenes</name>
    <name type="common">Agrobacterium rhizogenes</name>
    <dbReference type="NCBI Taxonomy" id="359"/>
    <lineage>
        <taxon>Bacteria</taxon>
        <taxon>Pseudomonadati</taxon>
        <taxon>Pseudomonadota</taxon>
        <taxon>Alphaproteobacteria</taxon>
        <taxon>Hyphomicrobiales</taxon>
        <taxon>Rhizobiaceae</taxon>
        <taxon>Rhizobium/Agrobacterium group</taxon>
        <taxon>Rhizobium</taxon>
    </lineage>
</organism>
<dbReference type="GO" id="GO:0003677">
    <property type="term" value="F:DNA binding"/>
    <property type="evidence" value="ECO:0007669"/>
    <property type="project" value="UniProtKB-KW"/>
</dbReference>
<sequence length="120" mass="13452">MSGDLGNSLEEHVMNMNKRPMINDALRLLRLYLGLSQKELATELEISQSMVSEVESGTKAVSMELLERYSEKFDVRMSQLLFFAEELDGQPIPKRGKLIVATGVLSLLEKLSPREVSHAS</sequence>
<dbReference type="Pfam" id="PF01381">
    <property type="entry name" value="HTH_3"/>
    <property type="match status" value="1"/>
</dbReference>
<geneLocation type="plasmid" evidence="3">
    <name>pC6.5b</name>
</geneLocation>
<dbReference type="SUPFAM" id="SSF47413">
    <property type="entry name" value="lambda repressor-like DNA-binding domains"/>
    <property type="match status" value="1"/>
</dbReference>
<dbReference type="CDD" id="cd00093">
    <property type="entry name" value="HTH_XRE"/>
    <property type="match status" value="1"/>
</dbReference>
<keyword evidence="3" id="KW-0614">Plasmid</keyword>
<accession>A0A7S5DQJ9</accession>
<dbReference type="PANTHER" id="PTHR46558:SF11">
    <property type="entry name" value="HTH-TYPE TRANSCRIPTIONAL REGULATOR XRE"/>
    <property type="match status" value="1"/>
</dbReference>
<dbReference type="PROSITE" id="PS50943">
    <property type="entry name" value="HTH_CROC1"/>
    <property type="match status" value="1"/>
</dbReference>
<dbReference type="InterPro" id="IPR010982">
    <property type="entry name" value="Lambda_DNA-bd_dom_sf"/>
</dbReference>
<dbReference type="PANTHER" id="PTHR46558">
    <property type="entry name" value="TRACRIPTIONAL REGULATORY PROTEIN-RELATED-RELATED"/>
    <property type="match status" value="1"/>
</dbReference>
<protein>
    <submittedName>
        <fullName evidence="3">Helix-turn-helix family protein</fullName>
    </submittedName>
</protein>